<dbReference type="CDD" id="cd00083">
    <property type="entry name" value="bHLH_SF"/>
    <property type="match status" value="1"/>
</dbReference>
<dbReference type="InterPro" id="IPR035965">
    <property type="entry name" value="PAS-like_dom_sf"/>
</dbReference>
<feature type="domain" description="BHLH" evidence="3">
    <location>
        <begin position="88"/>
        <end position="140"/>
    </location>
</feature>
<evidence type="ECO:0000313" key="4">
    <source>
        <dbReference type="EMBL" id="KAL3656980.1"/>
    </source>
</evidence>
<reference evidence="4 5" key="1">
    <citation type="submission" date="2024-09" db="EMBL/GenBank/DDBJ databases">
        <title>Genome sequencing and assembly of Phytophthora oleae, isolate VK10A, causative agent of rot of olive drupes.</title>
        <authorList>
            <person name="Conti Taguali S."/>
            <person name="Riolo M."/>
            <person name="La Spada F."/>
            <person name="Cacciola S.O."/>
            <person name="Dionisio G."/>
        </authorList>
    </citation>
    <scope>NUCLEOTIDE SEQUENCE [LARGE SCALE GENOMIC DNA]</scope>
    <source>
        <strain evidence="4 5">VK10A</strain>
    </source>
</reference>
<comment type="caution">
    <text evidence="4">The sequence shown here is derived from an EMBL/GenBank/DDBJ whole genome shotgun (WGS) entry which is preliminary data.</text>
</comment>
<dbReference type="SUPFAM" id="SSF47459">
    <property type="entry name" value="HLH, helix-loop-helix DNA-binding domain"/>
    <property type="match status" value="1"/>
</dbReference>
<name>A0ABD3EVC8_9STRA</name>
<evidence type="ECO:0000313" key="5">
    <source>
        <dbReference type="Proteomes" id="UP001632037"/>
    </source>
</evidence>
<evidence type="ECO:0000259" key="3">
    <source>
        <dbReference type="PROSITE" id="PS50888"/>
    </source>
</evidence>
<sequence length="329" mass="36447">MSVNGYASSPSHMRYDQQPHDARAKLFLPPHAIPGDFNQLMHVQQQHVAIKFEPGAPYYPPPAALHVSSDYQAAHDNAATTPSSGAKRSREELNMKEKQRMFKLNDRINQLRALLDEAGVQTKKNKQSVLDNTSHYIEMLRGDLAIAQQKAERAEKQAEAFRAHVQPGGNGVVDKAVHGVFEKTTTPRVVVDMEFKTVMLNSAFVKFTGLSELALKKKKTLRPYLCADSNKLDAIMEKLRETKRSISAVVKASTTGKDEVPVNLVAAVVTDEKGKALNVEFSLIPMETQQLQEQRPPAAMRQKAKATVDSAKESAGKNEQDQSAIYVDL</sequence>
<feature type="coiled-coil region" evidence="1">
    <location>
        <begin position="137"/>
        <end position="164"/>
    </location>
</feature>
<evidence type="ECO:0000256" key="1">
    <source>
        <dbReference type="SAM" id="Coils"/>
    </source>
</evidence>
<accession>A0ABD3EVC8</accession>
<organism evidence="4 5">
    <name type="scientific">Phytophthora oleae</name>
    <dbReference type="NCBI Taxonomy" id="2107226"/>
    <lineage>
        <taxon>Eukaryota</taxon>
        <taxon>Sar</taxon>
        <taxon>Stramenopiles</taxon>
        <taxon>Oomycota</taxon>
        <taxon>Peronosporomycetes</taxon>
        <taxon>Peronosporales</taxon>
        <taxon>Peronosporaceae</taxon>
        <taxon>Phytophthora</taxon>
    </lineage>
</organism>
<dbReference type="SMART" id="SM00353">
    <property type="entry name" value="HLH"/>
    <property type="match status" value="1"/>
</dbReference>
<dbReference type="InterPro" id="IPR000014">
    <property type="entry name" value="PAS"/>
</dbReference>
<dbReference type="Gene3D" id="3.30.450.20">
    <property type="entry name" value="PAS domain"/>
    <property type="match status" value="1"/>
</dbReference>
<dbReference type="PROSITE" id="PS50888">
    <property type="entry name" value="BHLH"/>
    <property type="match status" value="1"/>
</dbReference>
<dbReference type="Proteomes" id="UP001632037">
    <property type="component" value="Unassembled WGS sequence"/>
</dbReference>
<feature type="region of interest" description="Disordered" evidence="2">
    <location>
        <begin position="290"/>
        <end position="329"/>
    </location>
</feature>
<feature type="compositionally biased region" description="Basic and acidic residues" evidence="2">
    <location>
        <begin position="310"/>
        <end position="320"/>
    </location>
</feature>
<protein>
    <recommendedName>
        <fullName evidence="3">BHLH domain-containing protein</fullName>
    </recommendedName>
</protein>
<dbReference type="InterPro" id="IPR036638">
    <property type="entry name" value="HLH_DNA-bd_sf"/>
</dbReference>
<dbReference type="InterPro" id="IPR011598">
    <property type="entry name" value="bHLH_dom"/>
</dbReference>
<dbReference type="Gene3D" id="4.10.280.10">
    <property type="entry name" value="Helix-loop-helix DNA-binding domain"/>
    <property type="match status" value="1"/>
</dbReference>
<dbReference type="AlphaFoldDB" id="A0ABD3EVC8"/>
<gene>
    <name evidence="4" type="ORF">V7S43_018183</name>
</gene>
<keyword evidence="1" id="KW-0175">Coiled coil</keyword>
<keyword evidence="5" id="KW-1185">Reference proteome</keyword>
<dbReference type="EMBL" id="JBIMZQ010000071">
    <property type="protein sequence ID" value="KAL3656980.1"/>
    <property type="molecule type" value="Genomic_DNA"/>
</dbReference>
<proteinExistence type="predicted"/>
<evidence type="ECO:0000256" key="2">
    <source>
        <dbReference type="SAM" id="MobiDB-lite"/>
    </source>
</evidence>
<dbReference type="Pfam" id="PF00010">
    <property type="entry name" value="HLH"/>
    <property type="match status" value="1"/>
</dbReference>
<dbReference type="SUPFAM" id="SSF55785">
    <property type="entry name" value="PYP-like sensor domain (PAS domain)"/>
    <property type="match status" value="1"/>
</dbReference>
<dbReference type="NCBIfam" id="TIGR00229">
    <property type="entry name" value="sensory_box"/>
    <property type="match status" value="1"/>
</dbReference>